<organism evidence="1 2">
    <name type="scientific">Hymenobacter qilianensis</name>
    <dbReference type="NCBI Taxonomy" id="1385715"/>
    <lineage>
        <taxon>Bacteria</taxon>
        <taxon>Pseudomonadati</taxon>
        <taxon>Bacteroidota</taxon>
        <taxon>Cytophagia</taxon>
        <taxon>Cytophagales</taxon>
        <taxon>Hymenobacteraceae</taxon>
        <taxon>Hymenobacter</taxon>
    </lineage>
</organism>
<keyword evidence="2" id="KW-1185">Reference proteome</keyword>
<proteinExistence type="predicted"/>
<dbReference type="KEGG" id="hqi:H9L05_13185"/>
<protein>
    <submittedName>
        <fullName evidence="1">Uncharacterized protein</fullName>
    </submittedName>
</protein>
<gene>
    <name evidence="1" type="ORF">H9L05_13185</name>
</gene>
<dbReference type="RefSeq" id="WP_187731363.1">
    <property type="nucleotide sequence ID" value="NZ_BMFN01000004.1"/>
</dbReference>
<evidence type="ECO:0000313" key="1">
    <source>
        <dbReference type="EMBL" id="QNP51067.1"/>
    </source>
</evidence>
<evidence type="ECO:0000313" key="2">
    <source>
        <dbReference type="Proteomes" id="UP000516093"/>
    </source>
</evidence>
<dbReference type="EMBL" id="CP060784">
    <property type="protein sequence ID" value="QNP51067.1"/>
    <property type="molecule type" value="Genomic_DNA"/>
</dbReference>
<sequence length="166" mass="18252">MAYTVIGVFENADVANKALHALVGHGIGREYIDVTAADVNQDNPTGEFPENDAFHNFFRAVFTGHEHDVRDHSEAARRGTTLTIHVRTRHDAEQVQALLDQHGAVNASEYARRYVAQHGGVPLSAHGPAPFPHPDPTVPAAQPVATNTTLRSRIIDRPLDDNERLR</sequence>
<dbReference type="AlphaFoldDB" id="A0A7H0GS01"/>
<dbReference type="Proteomes" id="UP000516093">
    <property type="component" value="Chromosome"/>
</dbReference>
<reference evidence="1 2" key="1">
    <citation type="submission" date="2020-08" db="EMBL/GenBank/DDBJ databases">
        <title>Genome sequence of Hymenobacter qilianensis JCM 19763T.</title>
        <authorList>
            <person name="Hyun D.-W."/>
            <person name="Bae J.-W."/>
        </authorList>
    </citation>
    <scope>NUCLEOTIDE SEQUENCE [LARGE SCALE GENOMIC DNA]</scope>
    <source>
        <strain evidence="1 2">JCM 19763</strain>
    </source>
</reference>
<name>A0A7H0GS01_9BACT</name>
<accession>A0A7H0GS01</accession>